<organism evidence="1">
    <name type="scientific">marine sediment metagenome</name>
    <dbReference type="NCBI Taxonomy" id="412755"/>
    <lineage>
        <taxon>unclassified sequences</taxon>
        <taxon>metagenomes</taxon>
        <taxon>ecological metagenomes</taxon>
    </lineage>
</organism>
<name>X0UDL1_9ZZZZ</name>
<dbReference type="EMBL" id="BARS01021445">
    <property type="protein sequence ID" value="GAG03690.1"/>
    <property type="molecule type" value="Genomic_DNA"/>
</dbReference>
<reference evidence="1" key="1">
    <citation type="journal article" date="2014" name="Front. Microbiol.">
        <title>High frequency of phylogenetically diverse reductive dehalogenase-homologous genes in deep subseafloor sedimentary metagenomes.</title>
        <authorList>
            <person name="Kawai M."/>
            <person name="Futagami T."/>
            <person name="Toyoda A."/>
            <person name="Takaki Y."/>
            <person name="Nishi S."/>
            <person name="Hori S."/>
            <person name="Arai W."/>
            <person name="Tsubouchi T."/>
            <person name="Morono Y."/>
            <person name="Uchiyama I."/>
            <person name="Ito T."/>
            <person name="Fujiyama A."/>
            <person name="Inagaki F."/>
            <person name="Takami H."/>
        </authorList>
    </citation>
    <scope>NUCLEOTIDE SEQUENCE</scope>
    <source>
        <strain evidence="1">Expedition CK06-06</strain>
    </source>
</reference>
<dbReference type="AlphaFoldDB" id="X0UDL1"/>
<dbReference type="SUPFAM" id="SSF52540">
    <property type="entry name" value="P-loop containing nucleoside triphosphate hydrolases"/>
    <property type="match status" value="1"/>
</dbReference>
<protein>
    <recommendedName>
        <fullName evidence="2">NACHT domain-containing protein</fullName>
    </recommendedName>
</protein>
<feature type="non-terminal residue" evidence="1">
    <location>
        <position position="195"/>
    </location>
</feature>
<proteinExistence type="predicted"/>
<gene>
    <name evidence="1" type="ORF">S01H1_34441</name>
</gene>
<evidence type="ECO:0008006" key="2">
    <source>
        <dbReference type="Google" id="ProtNLM"/>
    </source>
</evidence>
<dbReference type="Gene3D" id="3.40.50.300">
    <property type="entry name" value="P-loop containing nucleotide triphosphate hydrolases"/>
    <property type="match status" value="1"/>
</dbReference>
<evidence type="ECO:0000313" key="1">
    <source>
        <dbReference type="EMBL" id="GAG03690.1"/>
    </source>
</evidence>
<sequence>MSENYEWSRFWCPSDVEYHLTSQGFLIEPKHEFSLNSHLITDPMRLEENCIILLGEPGMGKTIAMEKYKQELDQILDNSEDKVLLINLRSIGNEVHFKNSIFENRIFQEWTNGNHKLYLLLDSFDECYLRAGVISGLLIDNIKEYSLERLYIRIACRTGYWPSSLQDQLINIFGIDNISTYTLTPLRKQDIENAA</sequence>
<comment type="caution">
    <text evidence="1">The sequence shown here is derived from an EMBL/GenBank/DDBJ whole genome shotgun (WGS) entry which is preliminary data.</text>
</comment>
<dbReference type="InterPro" id="IPR027417">
    <property type="entry name" value="P-loop_NTPase"/>
</dbReference>
<accession>X0UDL1</accession>